<keyword evidence="8" id="KW-1133">Transmembrane helix</keyword>
<dbReference type="EC" id="2.7.13.3" evidence="2"/>
<keyword evidence="7" id="KW-0902">Two-component regulatory system</keyword>
<dbReference type="Proteomes" id="UP000092024">
    <property type="component" value="Unassembled WGS sequence"/>
</dbReference>
<evidence type="ECO:0000256" key="5">
    <source>
        <dbReference type="ARBA" id="ARBA00022777"/>
    </source>
</evidence>
<dbReference type="PANTHER" id="PTHR34220:SF7">
    <property type="entry name" value="SENSOR HISTIDINE KINASE YPDA"/>
    <property type="match status" value="1"/>
</dbReference>
<protein>
    <recommendedName>
        <fullName evidence="2">histidine kinase</fullName>
        <ecNumber evidence="2">2.7.13.3</ecNumber>
    </recommendedName>
</protein>
<dbReference type="Pfam" id="PF02518">
    <property type="entry name" value="HATPase_c"/>
    <property type="match status" value="1"/>
</dbReference>
<dbReference type="Gene3D" id="3.30.565.10">
    <property type="entry name" value="Histidine kinase-like ATPase, C-terminal domain"/>
    <property type="match status" value="1"/>
</dbReference>
<sequence>MVRWGKWNTLRNQIFLGLVLVMYIILALISIFMFDRVSIMLQRNAEKHIQQTAAQASGQLAVLLKQVDMLTTQVATDATVQSLLYSEVQGERISFNTRQSLQQVVRKYEAYITGVRSMELYTADYRSLVPLFDVDSTERVSGGWIGKVNQAQGRLVWLGIDPLDADTVIAMRQVRLMDHSFAHGGYVFVRMERSYFSLSEQAINAEGGPQEKMGLFDQANQSIFSTFDASIQPQRVLNHEGEGIELNGEQYIVIKNRSALTGWSLVMLTPVNYAKEGIPVLRTIIVAAGLAGGLLALVLSFALSTMITRPVLNLIRVMRGAKLGNLKHNDVKPATVELQELHYTYNGLIDYLNELIEVVYQKEIIQSRTELKALQAQINPHFLFNTLEAFYWALEEKGEEELAQTVIAMSDLFRYVIHKSEGDEWVTIEDEFEHAARYLKIMKMRLLDRLLWSIQLDETCRHVPLPKLLVQPLVENAILHGVEQRHGDGMVRLEARPSSSPGCVIITIADNGPGMSSDKLERLHFALKNGRMSSPKGNGVGIANVERRLHLYFGGESKGLNIQSQEGKGATISFEIQDTSEASDIKKEAGA</sequence>
<evidence type="ECO:0000256" key="1">
    <source>
        <dbReference type="ARBA" id="ARBA00000085"/>
    </source>
</evidence>
<dbReference type="InterPro" id="IPR003594">
    <property type="entry name" value="HATPase_dom"/>
</dbReference>
<dbReference type="SUPFAM" id="SSF55874">
    <property type="entry name" value="ATPase domain of HSP90 chaperone/DNA topoisomerase II/histidine kinase"/>
    <property type="match status" value="1"/>
</dbReference>
<evidence type="ECO:0000259" key="9">
    <source>
        <dbReference type="PROSITE" id="PS50109"/>
    </source>
</evidence>
<dbReference type="GO" id="GO:0016020">
    <property type="term" value="C:membrane"/>
    <property type="evidence" value="ECO:0007669"/>
    <property type="project" value="InterPro"/>
</dbReference>
<evidence type="ECO:0000256" key="2">
    <source>
        <dbReference type="ARBA" id="ARBA00012438"/>
    </source>
</evidence>
<evidence type="ECO:0000256" key="6">
    <source>
        <dbReference type="ARBA" id="ARBA00022840"/>
    </source>
</evidence>
<dbReference type="InterPro" id="IPR036890">
    <property type="entry name" value="HATPase_C_sf"/>
</dbReference>
<evidence type="ECO:0000256" key="4">
    <source>
        <dbReference type="ARBA" id="ARBA00022741"/>
    </source>
</evidence>
<reference evidence="10 11" key="1">
    <citation type="submission" date="2016-05" db="EMBL/GenBank/DDBJ databases">
        <title>Paenibacillus oryzae. sp. nov., isolated from the rice root.</title>
        <authorList>
            <person name="Zhang J."/>
            <person name="Zhang X."/>
        </authorList>
    </citation>
    <scope>NUCLEOTIDE SEQUENCE [LARGE SCALE GENOMIC DNA]</scope>
    <source>
        <strain evidence="10 11">1DrF-4</strain>
    </source>
</reference>
<dbReference type="PANTHER" id="PTHR34220">
    <property type="entry name" value="SENSOR HISTIDINE KINASE YPDA"/>
    <property type="match status" value="1"/>
</dbReference>
<dbReference type="Gene3D" id="6.10.340.10">
    <property type="match status" value="1"/>
</dbReference>
<dbReference type="PRINTS" id="PR00344">
    <property type="entry name" value="BCTRLSENSOR"/>
</dbReference>
<comment type="caution">
    <text evidence="10">The sequence shown here is derived from an EMBL/GenBank/DDBJ whole genome shotgun (WGS) entry which is preliminary data.</text>
</comment>
<dbReference type="AlphaFoldDB" id="A0A1A5YF43"/>
<dbReference type="PROSITE" id="PS50109">
    <property type="entry name" value="HIS_KIN"/>
    <property type="match status" value="1"/>
</dbReference>
<dbReference type="SMART" id="SM00387">
    <property type="entry name" value="HATPase_c"/>
    <property type="match status" value="1"/>
</dbReference>
<keyword evidence="4" id="KW-0547">Nucleotide-binding</keyword>
<name>A0A1A5YF43_9BACL</name>
<organism evidence="10 11">
    <name type="scientific">Paenibacillus oryzae</name>
    <dbReference type="NCBI Taxonomy" id="1844972"/>
    <lineage>
        <taxon>Bacteria</taxon>
        <taxon>Bacillati</taxon>
        <taxon>Bacillota</taxon>
        <taxon>Bacilli</taxon>
        <taxon>Bacillales</taxon>
        <taxon>Paenibacillaceae</taxon>
        <taxon>Paenibacillus</taxon>
    </lineage>
</organism>
<keyword evidence="8" id="KW-0812">Transmembrane</keyword>
<dbReference type="GO" id="GO:0005524">
    <property type="term" value="F:ATP binding"/>
    <property type="evidence" value="ECO:0007669"/>
    <property type="project" value="UniProtKB-KW"/>
</dbReference>
<keyword evidence="8" id="KW-0472">Membrane</keyword>
<evidence type="ECO:0000256" key="8">
    <source>
        <dbReference type="SAM" id="Phobius"/>
    </source>
</evidence>
<evidence type="ECO:0000256" key="3">
    <source>
        <dbReference type="ARBA" id="ARBA00022679"/>
    </source>
</evidence>
<evidence type="ECO:0000313" key="10">
    <source>
        <dbReference type="EMBL" id="OBR64208.1"/>
    </source>
</evidence>
<dbReference type="EMBL" id="LYPA01000065">
    <property type="protein sequence ID" value="OBR64208.1"/>
    <property type="molecule type" value="Genomic_DNA"/>
</dbReference>
<dbReference type="InterPro" id="IPR050640">
    <property type="entry name" value="Bact_2-comp_sensor_kinase"/>
</dbReference>
<comment type="catalytic activity">
    <reaction evidence="1">
        <text>ATP + protein L-histidine = ADP + protein N-phospho-L-histidine.</text>
        <dbReference type="EC" id="2.7.13.3"/>
    </reaction>
</comment>
<evidence type="ECO:0000313" key="11">
    <source>
        <dbReference type="Proteomes" id="UP000092024"/>
    </source>
</evidence>
<accession>A0A1A5YF43</accession>
<keyword evidence="5 10" id="KW-0418">Kinase</keyword>
<proteinExistence type="predicted"/>
<dbReference type="InterPro" id="IPR005467">
    <property type="entry name" value="His_kinase_dom"/>
</dbReference>
<dbReference type="OrthoDB" id="9776552at2"/>
<dbReference type="InterPro" id="IPR004358">
    <property type="entry name" value="Sig_transdc_His_kin-like_C"/>
</dbReference>
<keyword evidence="11" id="KW-1185">Reference proteome</keyword>
<dbReference type="GO" id="GO:0000155">
    <property type="term" value="F:phosphorelay sensor kinase activity"/>
    <property type="evidence" value="ECO:0007669"/>
    <property type="project" value="InterPro"/>
</dbReference>
<gene>
    <name evidence="10" type="ORF">A7K91_11795</name>
</gene>
<keyword evidence="3" id="KW-0808">Transferase</keyword>
<dbReference type="RefSeq" id="WP_068684652.1">
    <property type="nucleotide sequence ID" value="NZ_LYPA01000065.1"/>
</dbReference>
<feature type="transmembrane region" description="Helical" evidence="8">
    <location>
        <begin position="14"/>
        <end position="34"/>
    </location>
</feature>
<feature type="domain" description="Histidine kinase" evidence="9">
    <location>
        <begin position="469"/>
        <end position="580"/>
    </location>
</feature>
<dbReference type="STRING" id="1844972.A7K91_11795"/>
<dbReference type="InterPro" id="IPR010559">
    <property type="entry name" value="Sig_transdc_His_kin_internal"/>
</dbReference>
<feature type="transmembrane region" description="Helical" evidence="8">
    <location>
        <begin position="284"/>
        <end position="307"/>
    </location>
</feature>
<dbReference type="Pfam" id="PF06580">
    <property type="entry name" value="His_kinase"/>
    <property type="match status" value="1"/>
</dbReference>
<evidence type="ECO:0000256" key="7">
    <source>
        <dbReference type="ARBA" id="ARBA00023012"/>
    </source>
</evidence>
<keyword evidence="6" id="KW-0067">ATP-binding</keyword>